<accession>A0AAE1CKK8</accession>
<evidence type="ECO:0000313" key="2">
    <source>
        <dbReference type="Proteomes" id="UP001283361"/>
    </source>
</evidence>
<protein>
    <submittedName>
        <fullName evidence="1">Uncharacterized protein</fullName>
    </submittedName>
</protein>
<dbReference type="EMBL" id="JAWDGP010007842">
    <property type="protein sequence ID" value="KAK3703186.1"/>
    <property type="molecule type" value="Genomic_DNA"/>
</dbReference>
<comment type="caution">
    <text evidence="1">The sequence shown here is derived from an EMBL/GenBank/DDBJ whole genome shotgun (WGS) entry which is preliminary data.</text>
</comment>
<reference evidence="1" key="1">
    <citation type="journal article" date="2023" name="G3 (Bethesda)">
        <title>A reference genome for the long-term kleptoplast-retaining sea slug Elysia crispata morphotype clarki.</title>
        <authorList>
            <person name="Eastman K.E."/>
            <person name="Pendleton A.L."/>
            <person name="Shaikh M.A."/>
            <person name="Suttiyut T."/>
            <person name="Ogas R."/>
            <person name="Tomko P."/>
            <person name="Gavelis G."/>
            <person name="Widhalm J.R."/>
            <person name="Wisecaver J.H."/>
        </authorList>
    </citation>
    <scope>NUCLEOTIDE SEQUENCE</scope>
    <source>
        <strain evidence="1">ECLA1</strain>
    </source>
</reference>
<gene>
    <name evidence="1" type="ORF">RRG08_010314</name>
</gene>
<dbReference type="Proteomes" id="UP001283361">
    <property type="component" value="Unassembled WGS sequence"/>
</dbReference>
<evidence type="ECO:0000313" key="1">
    <source>
        <dbReference type="EMBL" id="KAK3703186.1"/>
    </source>
</evidence>
<keyword evidence="2" id="KW-1185">Reference proteome</keyword>
<sequence>MGVGEARICVYLSWRLSPAHLRVVLARYVDVAKAFLGGLRGYSLTWNQLNNPNGRLTQEAHNCHYLLVVLSQMIKERGRLNYRSVHAACCAFNVPTHHLVTMLPEKHYDFVGEVAIRYTWPSGPMRTTNVKTRKTTSTVRNSSTDEVHQYAFSEHRRFELQQNYLERNAWCRYNHEIFCLARYVTRDFTRKIMVDSIEHHRTVTQIQRNRFGDTYRRVRKLIDEVFGAVYIHNVLGDGLTAAVYTLYLILHGLDQYCTPFAYRFKSIGTNNKKQQIIDVQSVSRKLDWYLTGRHQPELLPLNNIQQYPSLDLRSGTIIYPDLELVIHGNIQVTHLTMYSKMRMLHKTMGKSLVHTVMKKKTMSCSSYKTVPADSVLVTSNKLNCNIHGSDTPMVITLIIIGLYNNICGFDDLTAYTTSHSRASTHSYQNGVLNIHTYRKNAMKSYPVTCSKIPHFPALKMQGKCLLHRESVLLNLNNKGAVDKTIRDIYKMIRSSSEVDAKMSSELFHFELVAKEMIDNHVIGMYKIASLLGMSDVQKYITTKETLLTDRLLIGCNPKSNKSEFADKSKFDSETRWKASKKIKLMDSTKDRKSFLKYLNSEFADMAIDYTNATSRGRWSFIDRINHTSDAVFYSPLTRQIIDRLTVSYDEQKYPDFHRMMQIMTDHLTTECGSV</sequence>
<proteinExistence type="predicted"/>
<organism evidence="1 2">
    <name type="scientific">Elysia crispata</name>
    <name type="common">lettuce slug</name>
    <dbReference type="NCBI Taxonomy" id="231223"/>
    <lineage>
        <taxon>Eukaryota</taxon>
        <taxon>Metazoa</taxon>
        <taxon>Spiralia</taxon>
        <taxon>Lophotrochozoa</taxon>
        <taxon>Mollusca</taxon>
        <taxon>Gastropoda</taxon>
        <taxon>Heterobranchia</taxon>
        <taxon>Euthyneura</taxon>
        <taxon>Panpulmonata</taxon>
        <taxon>Sacoglossa</taxon>
        <taxon>Placobranchoidea</taxon>
        <taxon>Plakobranchidae</taxon>
        <taxon>Elysia</taxon>
    </lineage>
</organism>
<name>A0AAE1CKK8_9GAST</name>
<dbReference type="AlphaFoldDB" id="A0AAE1CKK8"/>